<dbReference type="InterPro" id="IPR018445">
    <property type="entry name" value="Put_Phosphate_transp_reg"/>
</dbReference>
<dbReference type="EMBL" id="VSSQ01009870">
    <property type="protein sequence ID" value="MPM42823.1"/>
    <property type="molecule type" value="Genomic_DNA"/>
</dbReference>
<dbReference type="Gene3D" id="1.20.58.220">
    <property type="entry name" value="Phosphate transport system protein phou homolog 2, domain 2"/>
    <property type="match status" value="1"/>
</dbReference>
<proteinExistence type="inferred from homology"/>
<gene>
    <name evidence="2" type="ORF">SDC9_89495</name>
</gene>
<dbReference type="AlphaFoldDB" id="A0A644ZW10"/>
<dbReference type="PANTHER" id="PTHR37298:SF1">
    <property type="entry name" value="UPF0111 PROTEIN YKAA"/>
    <property type="match status" value="1"/>
</dbReference>
<evidence type="ECO:0008006" key="3">
    <source>
        <dbReference type="Google" id="ProtNLM"/>
    </source>
</evidence>
<name>A0A644ZW10_9ZZZZ</name>
<dbReference type="InterPro" id="IPR038078">
    <property type="entry name" value="PhoU-like_sf"/>
</dbReference>
<sequence length="207" mass="23707">MALSLFKKRQSLFITHIHNQAATTLAGLEALVAYFNDQSQESAATLTRKEKEADEFRRILIYELNKTFVTPFDREDLFDLSRTIDDVLDYAFSTLEEVELLKVTPTEYMKKIAVLLRDAANELLMAVDRLDDYPGVANEHAQRAKAIENRIEVLYREALAELFDGIEDTKHVMKVFKYREVYRHLSNAADRGDEAANVIASIVMKKG</sequence>
<comment type="caution">
    <text evidence="2">The sequence shown here is derived from an EMBL/GenBank/DDBJ whole genome shotgun (WGS) entry which is preliminary data.</text>
</comment>
<evidence type="ECO:0000256" key="1">
    <source>
        <dbReference type="ARBA" id="ARBA00008591"/>
    </source>
</evidence>
<dbReference type="InterPro" id="IPR052912">
    <property type="entry name" value="UPF0111_domain"/>
</dbReference>
<reference evidence="2" key="1">
    <citation type="submission" date="2019-08" db="EMBL/GenBank/DDBJ databases">
        <authorList>
            <person name="Kucharzyk K."/>
            <person name="Murdoch R.W."/>
            <person name="Higgins S."/>
            <person name="Loffler F."/>
        </authorList>
    </citation>
    <scope>NUCLEOTIDE SEQUENCE</scope>
</reference>
<comment type="similarity">
    <text evidence="1">Belongs to the UPF0111 family.</text>
</comment>
<protein>
    <recommendedName>
        <fullName evidence="3">Pit accessory protein</fullName>
    </recommendedName>
</protein>
<accession>A0A644ZW10</accession>
<evidence type="ECO:0000313" key="2">
    <source>
        <dbReference type="EMBL" id="MPM42823.1"/>
    </source>
</evidence>
<dbReference type="Pfam" id="PF01865">
    <property type="entry name" value="PhoU_div"/>
    <property type="match status" value="1"/>
</dbReference>
<dbReference type="SUPFAM" id="SSF109755">
    <property type="entry name" value="PhoU-like"/>
    <property type="match status" value="1"/>
</dbReference>
<dbReference type="PANTHER" id="PTHR37298">
    <property type="entry name" value="UPF0111 PROTEIN YKAA"/>
    <property type="match status" value="1"/>
</dbReference>
<organism evidence="2">
    <name type="scientific">bioreactor metagenome</name>
    <dbReference type="NCBI Taxonomy" id="1076179"/>
    <lineage>
        <taxon>unclassified sequences</taxon>
        <taxon>metagenomes</taxon>
        <taxon>ecological metagenomes</taxon>
    </lineage>
</organism>